<dbReference type="HOGENOM" id="CLU_149252_0_0_6"/>
<dbReference type="OrthoDB" id="6058562at2"/>
<protein>
    <recommendedName>
        <fullName evidence="3">Immunity protein 10</fullName>
    </recommendedName>
</protein>
<reference evidence="1 2" key="1">
    <citation type="submission" date="2014-01" db="EMBL/GenBank/DDBJ databases">
        <title>Full genme sequencing of cellulolytic bacterium Gynuella sunshinyii YC6258T gen. nov., sp. nov.</title>
        <authorList>
            <person name="Khan H."/>
            <person name="Chung E.J."/>
            <person name="Chung Y.R."/>
        </authorList>
    </citation>
    <scope>NUCLEOTIDE SEQUENCE [LARGE SCALE GENOMIC DNA]</scope>
    <source>
        <strain evidence="1 2">YC6258</strain>
    </source>
</reference>
<dbReference type="Pfam" id="PF15588">
    <property type="entry name" value="Imm10"/>
    <property type="match status" value="1"/>
</dbReference>
<dbReference type="RefSeq" id="WP_052830247.1">
    <property type="nucleotide sequence ID" value="NZ_CP007142.1"/>
</dbReference>
<dbReference type="InterPro" id="IPR028962">
    <property type="entry name" value="Imm10"/>
</dbReference>
<keyword evidence="2" id="KW-1185">Reference proteome</keyword>
<dbReference type="Proteomes" id="UP000032266">
    <property type="component" value="Chromosome"/>
</dbReference>
<dbReference type="KEGG" id="gsn:YC6258_02801"/>
<dbReference type="AlphaFoldDB" id="A0A0C5VWN4"/>
<organism evidence="1 2">
    <name type="scientific">Gynuella sunshinyii YC6258</name>
    <dbReference type="NCBI Taxonomy" id="1445510"/>
    <lineage>
        <taxon>Bacteria</taxon>
        <taxon>Pseudomonadati</taxon>
        <taxon>Pseudomonadota</taxon>
        <taxon>Gammaproteobacteria</taxon>
        <taxon>Oceanospirillales</taxon>
        <taxon>Saccharospirillaceae</taxon>
        <taxon>Gynuella</taxon>
    </lineage>
</organism>
<evidence type="ECO:0000313" key="2">
    <source>
        <dbReference type="Proteomes" id="UP000032266"/>
    </source>
</evidence>
<dbReference type="EMBL" id="CP007142">
    <property type="protein sequence ID" value="AJQ94839.1"/>
    <property type="molecule type" value="Genomic_DNA"/>
</dbReference>
<evidence type="ECO:0000313" key="1">
    <source>
        <dbReference type="EMBL" id="AJQ94839.1"/>
    </source>
</evidence>
<gene>
    <name evidence="1" type="ORF">YC6258_02801</name>
</gene>
<proteinExistence type="predicted"/>
<accession>A0A0C5VWN4</accession>
<sequence length="145" mass="16379">MGKLNVGQQAEIYQEITMNYCFDATHIFTQDDGYMVMIGFADDEFEPTKFVILQKAHEYDDQDKQMGMDKIHIQIEDESRSKYGGIDSIQVSEGSIKVSLSDDTKSALSIDGDIEVVVPAEHPAFEEVKFELKKICEVEQIPFSG</sequence>
<name>A0A0C5VWN4_9GAMM</name>
<evidence type="ECO:0008006" key="3">
    <source>
        <dbReference type="Google" id="ProtNLM"/>
    </source>
</evidence>